<keyword evidence="6" id="KW-0868">Chloride</keyword>
<comment type="function">
    <text evidence="6">Forms chloride channels.</text>
</comment>
<comment type="subcellular location">
    <subcellularLocation>
        <location evidence="6">Cell membrane</location>
        <topology evidence="6">Multi-pass membrane protein</topology>
    </subcellularLocation>
    <subcellularLocation>
        <location evidence="1">Membrane</location>
    </subcellularLocation>
</comment>
<dbReference type="InterPro" id="IPR000615">
    <property type="entry name" value="Bestrophin"/>
</dbReference>
<dbReference type="PANTHER" id="PTHR10736">
    <property type="entry name" value="BESTROPHIN"/>
    <property type="match status" value="1"/>
</dbReference>
<evidence type="ECO:0000313" key="8">
    <source>
        <dbReference type="Proteomes" id="UP000887566"/>
    </source>
</evidence>
<evidence type="ECO:0000256" key="1">
    <source>
        <dbReference type="ARBA" id="ARBA00004370"/>
    </source>
</evidence>
<dbReference type="AlphaFoldDB" id="A0A914WE69"/>
<keyword evidence="6" id="KW-1003">Cell membrane</keyword>
<evidence type="ECO:0000256" key="5">
    <source>
        <dbReference type="ARBA" id="ARBA00034769"/>
    </source>
</evidence>
<evidence type="ECO:0000256" key="6">
    <source>
        <dbReference type="RuleBase" id="RU363126"/>
    </source>
</evidence>
<keyword evidence="3 6" id="KW-1133">Transmembrane helix</keyword>
<feature type="transmembrane region" description="Helical" evidence="6">
    <location>
        <begin position="77"/>
        <end position="96"/>
    </location>
</feature>
<sequence>MTIKYADDVPKSNTWQYFKLLFRWKASLWQAIWGELLLWLIIYTLLSLLYRLALSDDQKTTFEKVVQFWAQYTGNDFVPLTFILGFFVSLVVGRWWDMLMCIGDTETVATLLASYIEGNDEDIMILKRNVIRYMVLTKAMVFQDISGAFRKRYPDMEALIKAGFINETELQMMKSLPTSNPSWMPIYWAMTLIKEAKRNGRVECDSDSYVIDLYEKLRDYKGGLGKLGKFMNIPIPLAYTQVVFVAVRLYFSIALLANQYLDPDRVKNAATSDVNVQFGVDLYFPFATVIQFIFYVGWAKVAESLFNPLGGDDDDFEVEAMVTGNLQSGLMIVDAAYDKMPDQFRDPFLSTGIDAPFAPEQQKSGFGAPITAFKRRANKIQSSIISMPSKSSAKRPLPQPEIVSELEDHHIPRKY</sequence>
<feature type="transmembrane region" description="Helical" evidence="6">
    <location>
        <begin position="282"/>
        <end position="299"/>
    </location>
</feature>
<feature type="transmembrane region" description="Helical" evidence="6">
    <location>
        <begin position="236"/>
        <end position="257"/>
    </location>
</feature>
<feature type="compositionally biased region" description="Basic and acidic residues" evidence="7">
    <location>
        <begin position="406"/>
        <end position="415"/>
    </location>
</feature>
<dbReference type="PANTHER" id="PTHR10736:SF0">
    <property type="entry name" value="BESTROPHIN HOMOLOG"/>
    <property type="match status" value="1"/>
</dbReference>
<name>A0A914WE69_9BILA</name>
<reference evidence="9" key="1">
    <citation type="submission" date="2022-11" db="UniProtKB">
        <authorList>
            <consortium name="WormBaseParasite"/>
        </authorList>
    </citation>
    <scope>IDENTIFICATION</scope>
</reference>
<dbReference type="GO" id="GO:0005886">
    <property type="term" value="C:plasma membrane"/>
    <property type="evidence" value="ECO:0007669"/>
    <property type="project" value="UniProtKB-SubCell"/>
</dbReference>
<keyword evidence="6" id="KW-0869">Chloride channel</keyword>
<dbReference type="WBParaSite" id="PSAMB.scaffold3915size16429.g22963.t1">
    <property type="protein sequence ID" value="PSAMB.scaffold3915size16429.g22963.t1"/>
    <property type="gene ID" value="PSAMB.scaffold3915size16429.g22963"/>
</dbReference>
<keyword evidence="8" id="KW-1185">Reference proteome</keyword>
<feature type="region of interest" description="Disordered" evidence="7">
    <location>
        <begin position="388"/>
        <end position="415"/>
    </location>
</feature>
<comment type="similarity">
    <text evidence="5 6">Belongs to the anion channel-forming bestrophin (TC 1.A.46) family. Calcium-sensitive chloride channel subfamily.</text>
</comment>
<accession>A0A914WE69</accession>
<evidence type="ECO:0000256" key="4">
    <source>
        <dbReference type="ARBA" id="ARBA00023136"/>
    </source>
</evidence>
<proteinExistence type="inferred from homology"/>
<dbReference type="GO" id="GO:0005254">
    <property type="term" value="F:chloride channel activity"/>
    <property type="evidence" value="ECO:0007669"/>
    <property type="project" value="UniProtKB-KW"/>
</dbReference>
<dbReference type="Pfam" id="PF01062">
    <property type="entry name" value="Bestrophin"/>
    <property type="match status" value="1"/>
</dbReference>
<protein>
    <recommendedName>
        <fullName evidence="6">Bestrophin homolog</fullName>
    </recommendedName>
</protein>
<evidence type="ECO:0000313" key="9">
    <source>
        <dbReference type="WBParaSite" id="PSAMB.scaffold3915size16429.g22963.t1"/>
    </source>
</evidence>
<feature type="transmembrane region" description="Helical" evidence="6">
    <location>
        <begin position="28"/>
        <end position="50"/>
    </location>
</feature>
<evidence type="ECO:0000256" key="3">
    <source>
        <dbReference type="ARBA" id="ARBA00022989"/>
    </source>
</evidence>
<dbReference type="Proteomes" id="UP000887566">
    <property type="component" value="Unplaced"/>
</dbReference>
<keyword evidence="6" id="KW-0407">Ion channel</keyword>
<keyword evidence="6" id="KW-0406">Ion transport</keyword>
<evidence type="ECO:0000256" key="2">
    <source>
        <dbReference type="ARBA" id="ARBA00022692"/>
    </source>
</evidence>
<dbReference type="InterPro" id="IPR021134">
    <property type="entry name" value="Bestrophin-like"/>
</dbReference>
<keyword evidence="4 6" id="KW-0472">Membrane</keyword>
<keyword evidence="6" id="KW-0813">Transport</keyword>
<dbReference type="GO" id="GO:0034707">
    <property type="term" value="C:chloride channel complex"/>
    <property type="evidence" value="ECO:0007669"/>
    <property type="project" value="UniProtKB-KW"/>
</dbReference>
<organism evidence="8 9">
    <name type="scientific">Plectus sambesii</name>
    <dbReference type="NCBI Taxonomy" id="2011161"/>
    <lineage>
        <taxon>Eukaryota</taxon>
        <taxon>Metazoa</taxon>
        <taxon>Ecdysozoa</taxon>
        <taxon>Nematoda</taxon>
        <taxon>Chromadorea</taxon>
        <taxon>Plectida</taxon>
        <taxon>Plectina</taxon>
        <taxon>Plectoidea</taxon>
        <taxon>Plectidae</taxon>
        <taxon>Plectus</taxon>
    </lineage>
</organism>
<keyword evidence="2 6" id="KW-0812">Transmembrane</keyword>
<evidence type="ECO:0000256" key="7">
    <source>
        <dbReference type="SAM" id="MobiDB-lite"/>
    </source>
</evidence>